<accession>A0A3S0VMH9</accession>
<organism evidence="1 2">
    <name type="scientific">Legionella septentrionalis</name>
    <dbReference type="NCBI Taxonomy" id="2498109"/>
    <lineage>
        <taxon>Bacteria</taxon>
        <taxon>Pseudomonadati</taxon>
        <taxon>Pseudomonadota</taxon>
        <taxon>Gammaproteobacteria</taxon>
        <taxon>Legionellales</taxon>
        <taxon>Legionellaceae</taxon>
        <taxon>Legionella</taxon>
    </lineage>
</organism>
<dbReference type="EMBL" id="RZGR01000029">
    <property type="protein sequence ID" value="RUQ82120.1"/>
    <property type="molecule type" value="Genomic_DNA"/>
</dbReference>
<keyword evidence="2" id="KW-1185">Reference proteome</keyword>
<dbReference type="InterPro" id="IPR011990">
    <property type="entry name" value="TPR-like_helical_dom_sf"/>
</dbReference>
<dbReference type="InterPro" id="IPR052945">
    <property type="entry name" value="Mitotic_Regulator"/>
</dbReference>
<dbReference type="Pfam" id="PF08238">
    <property type="entry name" value="Sel1"/>
    <property type="match status" value="5"/>
</dbReference>
<dbReference type="PANTHER" id="PTHR43628:SF1">
    <property type="entry name" value="CHITIN SYNTHASE REGULATORY FACTOR 2-RELATED"/>
    <property type="match status" value="1"/>
</dbReference>
<protein>
    <submittedName>
        <fullName evidence="1">Sel1 repeat family protein</fullName>
    </submittedName>
</protein>
<dbReference type="Proteomes" id="UP000288012">
    <property type="component" value="Unassembled WGS sequence"/>
</dbReference>
<evidence type="ECO:0000313" key="2">
    <source>
        <dbReference type="Proteomes" id="UP000288012"/>
    </source>
</evidence>
<proteinExistence type="predicted"/>
<dbReference type="SMART" id="SM00671">
    <property type="entry name" value="SEL1"/>
    <property type="match status" value="6"/>
</dbReference>
<dbReference type="Gene3D" id="1.25.40.10">
    <property type="entry name" value="Tetratricopeptide repeat domain"/>
    <property type="match status" value="1"/>
</dbReference>
<dbReference type="InterPro" id="IPR006597">
    <property type="entry name" value="Sel1-like"/>
</dbReference>
<dbReference type="PANTHER" id="PTHR43628">
    <property type="entry name" value="ACTIVATOR OF C KINASE PROTEIN 1-RELATED"/>
    <property type="match status" value="1"/>
</dbReference>
<dbReference type="AlphaFoldDB" id="A0A3S0VMH9"/>
<gene>
    <name evidence="1" type="ORF">EKM59_09080</name>
</gene>
<evidence type="ECO:0000313" key="1">
    <source>
        <dbReference type="EMBL" id="RUQ82120.1"/>
    </source>
</evidence>
<dbReference type="SUPFAM" id="SSF81901">
    <property type="entry name" value="HCP-like"/>
    <property type="match status" value="1"/>
</dbReference>
<reference evidence="1 2" key="1">
    <citation type="submission" date="2018-12" db="EMBL/GenBank/DDBJ databases">
        <title>Legionella sp,whole genome shotgun sequence.</title>
        <authorList>
            <person name="Wu H."/>
        </authorList>
    </citation>
    <scope>NUCLEOTIDE SEQUENCE [LARGE SCALE GENOMIC DNA]</scope>
    <source>
        <strain evidence="2">km714</strain>
    </source>
</reference>
<comment type="caution">
    <text evidence="1">The sequence shown here is derived from an EMBL/GenBank/DDBJ whole genome shotgun (WGS) entry which is preliminary data.</text>
</comment>
<name>A0A3S0VMH9_9GAMM</name>
<sequence>MTMTILNFQCLLNDALNGKEEALNQWNTHTIAHDFTEEEISQALKAFAAVAATDSKKSYALFLKGLWCENGLLEDEDYSETISLYAAAIEFDNTAAMVRRAYMNQEGMGGDVNYAEAIRLYDRAIERGNADAMNNRANMHENGLGGDVNYAEAIRLYEMAIELGNAAAMNNRALMHALAKGGVRDYKAAIQHFDAAIKLGHASAMCNRAHMHQNGLGDEINYAEAIRLYEAAIEHGDVPAILRRAFMHQEGLGGARNYREALSLYEKYEEETGEEADGLQDCRKKIISEFRETNKKLDNLYAQIDKLSQHGKTIGSRKGEMVQVHAQELESMLNAFILTYYKNDTVPSCEEDQLFKANFIQCLKSKDKEMGEHREAWKPIVNNVLIALTGIGFVALLAKIITHAVTSHLNKTDFSLNKACFFAETRSQRLALEIEQANNWFYAGHN</sequence>